<reference evidence="1 2" key="1">
    <citation type="journal article" date="2018" name="Sci. Rep.">
        <title>Comparative analysis of the Pocillopora damicornis genome highlights role of immune system in coral evolution.</title>
        <authorList>
            <person name="Cunning R."/>
            <person name="Bay R.A."/>
            <person name="Gillette P."/>
            <person name="Baker A.C."/>
            <person name="Traylor-Knowles N."/>
        </authorList>
    </citation>
    <scope>NUCLEOTIDE SEQUENCE [LARGE SCALE GENOMIC DNA]</scope>
    <source>
        <strain evidence="1">RSMAS</strain>
        <tissue evidence="1">Whole animal</tissue>
    </source>
</reference>
<comment type="caution">
    <text evidence="1">The sequence shown here is derived from an EMBL/GenBank/DDBJ whole genome shotgun (WGS) entry which is preliminary data.</text>
</comment>
<proteinExistence type="predicted"/>
<organism evidence="1 2">
    <name type="scientific">Pocillopora damicornis</name>
    <name type="common">Cauliflower coral</name>
    <name type="synonym">Millepora damicornis</name>
    <dbReference type="NCBI Taxonomy" id="46731"/>
    <lineage>
        <taxon>Eukaryota</taxon>
        <taxon>Metazoa</taxon>
        <taxon>Cnidaria</taxon>
        <taxon>Anthozoa</taxon>
        <taxon>Hexacorallia</taxon>
        <taxon>Scleractinia</taxon>
        <taxon>Astrocoeniina</taxon>
        <taxon>Pocilloporidae</taxon>
        <taxon>Pocillopora</taxon>
    </lineage>
</organism>
<dbReference type="Proteomes" id="UP000275408">
    <property type="component" value="Unassembled WGS sequence"/>
</dbReference>
<evidence type="ECO:0000313" key="1">
    <source>
        <dbReference type="EMBL" id="RMX60286.1"/>
    </source>
</evidence>
<dbReference type="AlphaFoldDB" id="A0A3M6V2W4"/>
<dbReference type="InterPro" id="IPR046338">
    <property type="entry name" value="GAIN_dom_sf"/>
</dbReference>
<evidence type="ECO:0000313" key="2">
    <source>
        <dbReference type="Proteomes" id="UP000275408"/>
    </source>
</evidence>
<accession>A0A3M6V2W4</accession>
<keyword evidence="2" id="KW-1185">Reference proteome</keyword>
<dbReference type="OrthoDB" id="5985326at2759"/>
<name>A0A3M6V2W4_POCDA</name>
<dbReference type="EMBL" id="RCHS01000202">
    <property type="protein sequence ID" value="RMX60286.1"/>
    <property type="molecule type" value="Genomic_DNA"/>
</dbReference>
<sequence>MTAAMNPKPEKLRRDAILKFRNLQVVKEEQHCMFWSGFKNSPDGFSREGCHVDHSRSNSEETIRERFKRKVTRVFPSTNNGNSAKRSSQVDRRLLLELKTVGMSRHCSQAVKTEVSSNSLKLYYDTHFSEF</sequence>
<protein>
    <submittedName>
        <fullName evidence="1">Uncharacterized protein</fullName>
    </submittedName>
</protein>
<gene>
    <name evidence="1" type="ORF">pdam_00021439</name>
</gene>
<dbReference type="Gene3D" id="2.60.220.50">
    <property type="match status" value="1"/>
</dbReference>